<evidence type="ECO:0000256" key="1">
    <source>
        <dbReference type="ARBA" id="ARBA00010547"/>
    </source>
</evidence>
<organism evidence="8 9">
    <name type="scientific">Malassezia restricta (strain ATCC 96810 / NBRC 103918 / CBS 7877)</name>
    <name type="common">Seborrheic dermatitis infection agent</name>
    <dbReference type="NCBI Taxonomy" id="425264"/>
    <lineage>
        <taxon>Eukaryota</taxon>
        <taxon>Fungi</taxon>
        <taxon>Dikarya</taxon>
        <taxon>Basidiomycota</taxon>
        <taxon>Ustilaginomycotina</taxon>
        <taxon>Malasseziomycetes</taxon>
        <taxon>Malasseziales</taxon>
        <taxon>Malasseziaceae</taxon>
        <taxon>Malassezia</taxon>
    </lineage>
</organism>
<dbReference type="STRING" id="425264.A0A3G2RZH5"/>
<dbReference type="PANTHER" id="PTHR12827">
    <property type="entry name" value="MEIOTIC CHECKPOINT REGULATOR TSG24 FAMILY MEMBER"/>
    <property type="match status" value="1"/>
</dbReference>
<evidence type="ECO:0000256" key="5">
    <source>
        <dbReference type="ARBA" id="ARBA00023306"/>
    </source>
</evidence>
<comment type="similarity">
    <text evidence="1">Belongs to the APC1 family.</text>
</comment>
<keyword evidence="3" id="KW-0677">Repeat</keyword>
<gene>
    <name evidence="8" type="primary">cut4</name>
    <name evidence="8" type="ORF">DNF11_0174</name>
</gene>
<dbReference type="InterPro" id="IPR011989">
    <property type="entry name" value="ARM-like"/>
</dbReference>
<dbReference type="GO" id="GO:0051301">
    <property type="term" value="P:cell division"/>
    <property type="evidence" value="ECO:0007669"/>
    <property type="project" value="UniProtKB-KW"/>
</dbReference>
<accession>A0A3G2RZH5</accession>
<name>A0A3G2RZH5_MALR7</name>
<evidence type="ECO:0000256" key="6">
    <source>
        <dbReference type="SAM" id="MobiDB-lite"/>
    </source>
</evidence>
<dbReference type="OrthoDB" id="26401at2759"/>
<keyword evidence="4" id="KW-0498">Mitosis</keyword>
<dbReference type="GO" id="GO:0005680">
    <property type="term" value="C:anaphase-promoting complex"/>
    <property type="evidence" value="ECO:0007669"/>
    <property type="project" value="InterPro"/>
</dbReference>
<evidence type="ECO:0000256" key="3">
    <source>
        <dbReference type="ARBA" id="ARBA00022737"/>
    </source>
</evidence>
<dbReference type="InterPro" id="IPR002015">
    <property type="entry name" value="Proteasome/cyclosome_rpt"/>
</dbReference>
<evidence type="ECO:0000256" key="4">
    <source>
        <dbReference type="ARBA" id="ARBA00022776"/>
    </source>
</evidence>
<keyword evidence="2" id="KW-0132">Cell division</keyword>
<dbReference type="PANTHER" id="PTHR12827:SF3">
    <property type="entry name" value="ANAPHASE-PROMOTING COMPLEX SUBUNIT 1"/>
    <property type="match status" value="1"/>
</dbReference>
<dbReference type="InterPro" id="IPR041221">
    <property type="entry name" value="APC1_C"/>
</dbReference>
<feature type="region of interest" description="Disordered" evidence="6">
    <location>
        <begin position="189"/>
        <end position="224"/>
    </location>
</feature>
<reference evidence="8 9" key="1">
    <citation type="submission" date="2018-10" db="EMBL/GenBank/DDBJ databases">
        <title>Complete genome sequence of Malassezia restricta CBS 7877.</title>
        <authorList>
            <person name="Morand S.C."/>
            <person name="Bertignac M."/>
            <person name="Iltis A."/>
            <person name="Kolder I."/>
            <person name="Pirovano W."/>
            <person name="Jourdain R."/>
            <person name="Clavaud C."/>
        </authorList>
    </citation>
    <scope>NUCLEOTIDE SEQUENCE [LARGE SCALE GENOMIC DNA]</scope>
    <source>
        <strain evidence="8 9">CBS 7877</strain>
    </source>
</reference>
<protein>
    <submittedName>
        <fullName evidence="8">Anaphase-promoting complex subunit 1</fullName>
    </submittedName>
</protein>
<dbReference type="Pfam" id="PF18122">
    <property type="entry name" value="APC1_C"/>
    <property type="match status" value="1"/>
</dbReference>
<dbReference type="GO" id="GO:0007091">
    <property type="term" value="P:metaphase/anaphase transition of mitotic cell cycle"/>
    <property type="evidence" value="ECO:0007669"/>
    <property type="project" value="TreeGrafter"/>
</dbReference>
<dbReference type="VEuPathDB" id="FungiDB:DNF11_0174"/>
<dbReference type="InterPro" id="IPR024990">
    <property type="entry name" value="Apc1"/>
</dbReference>
<keyword evidence="9" id="KW-1185">Reference proteome</keyword>
<dbReference type="GO" id="GO:0031145">
    <property type="term" value="P:anaphase-promoting complex-dependent catabolic process"/>
    <property type="evidence" value="ECO:0007669"/>
    <property type="project" value="TreeGrafter"/>
</dbReference>
<feature type="compositionally biased region" description="Basic residues" evidence="6">
    <location>
        <begin position="200"/>
        <end position="217"/>
    </location>
</feature>
<dbReference type="EMBL" id="CP033148">
    <property type="protein sequence ID" value="AYO41124.1"/>
    <property type="molecule type" value="Genomic_DNA"/>
</dbReference>
<evidence type="ECO:0000313" key="8">
    <source>
        <dbReference type="EMBL" id="AYO41124.1"/>
    </source>
</evidence>
<evidence type="ECO:0000256" key="2">
    <source>
        <dbReference type="ARBA" id="ARBA00022618"/>
    </source>
</evidence>
<dbReference type="Pfam" id="PF01851">
    <property type="entry name" value="PC_rep"/>
    <property type="match status" value="1"/>
</dbReference>
<dbReference type="GO" id="GO:0060090">
    <property type="term" value="F:molecular adaptor activity"/>
    <property type="evidence" value="ECO:0007669"/>
    <property type="project" value="TreeGrafter"/>
</dbReference>
<dbReference type="Proteomes" id="UP000269793">
    <property type="component" value="Chromosome I"/>
</dbReference>
<keyword evidence="5" id="KW-0131">Cell cycle</keyword>
<feature type="domain" description="Anaphase-promoting complex subunit 1 C-terminal" evidence="7">
    <location>
        <begin position="1317"/>
        <end position="1433"/>
    </location>
</feature>
<dbReference type="GO" id="GO:0070979">
    <property type="term" value="P:protein K11-linked ubiquitination"/>
    <property type="evidence" value="ECO:0007669"/>
    <property type="project" value="TreeGrafter"/>
</dbReference>
<proteinExistence type="inferred from homology"/>
<evidence type="ECO:0000313" key="9">
    <source>
        <dbReference type="Proteomes" id="UP000269793"/>
    </source>
</evidence>
<dbReference type="Gene3D" id="1.25.10.10">
    <property type="entry name" value="Leucine-rich Repeat Variant"/>
    <property type="match status" value="2"/>
</dbReference>
<evidence type="ECO:0000259" key="7">
    <source>
        <dbReference type="Pfam" id="PF18122"/>
    </source>
</evidence>
<sequence length="1497" mass="163104">MHHPQLARLRAMAASSACGTHGEWHAPDGVVLSWRTHTLQLLRGAKLERSYTFKEHVRDACLARMNDQEGVCIVLDRSLFVHFPSSGESYTLPLSFCPRRLFPMRHGVLITRDQHAHDGHAAGPHAYFVQSVFDTLTSWTHVDRLDGVPHVSEPFPALGEHIVHVHQDLIVTAQADALRIYTYKVTSDPTAHHVATRPPKTARTRRSSARRPRRSSRRTSELARRVSSVLERDIARRVSSVDDTHPLLHMHAHACVALLDHLPTQVDPLSVRVLVQHHTLYILASSCMHVWNILPGYVQAADTVHGIRDAVLVSVLRHHDAMARLHDDGHVDIACGPSACVPWADNVSDVRYAADLEVCMDGVWMPVPVDVRPACPLTAHVLETLCMCLPSSVASAVLCRYLHARQPTWQGLEWTLYLDHMPQAEADHVLEGLGLAAPSSPPPPSQSPSLPKDAEGLYTYVAMALHILAQDAMLDMRRRRTDAPRIVHLLSRILQRLAWSQWLDAWMRLYPYAMPPGETGGPPAPLFLHTCLAQAWQGVSPHLDEYVGALAAPLHVLPLVRVAEACPKLASLVSVYAVVATSNAQAIVESILAHRLDLAHLPPGLAVPLEEAIRTCQLDPPQDASPDTYALLCRVDALAAAHGAPPARVSPAMCATLAPGLDPLSAHIFHKDYRLHDVARMLDTTALHTARLEEHDDGFALARSLAERTMAQCVGRGLFRYASRTLRATGTWRTPRLCLSLRTLPHGTVVSGTHEAHELDWPEFHNGVASALEIGAANVDSSWIFAHASASRGGRARHAGFLLGLGLHGHLRRLGRVHAYRYLAPRHVLTTVGLVLGLGASFLGTGDAAARQVMAVQVAAFLPPGSVPLHMSTMTQAAGLLGMGLVFCQTDHAWTAMRLASQLDAPMVDTADANEAHRDAYAHSAGLALGLVYLGRARRTSMSSSADHTLLERLCRAVATPLGEASGMAVARTAAASALALALLCLRSGRRDVAEALAPPTPANLAHIRPDLLLVRSLARALVLGDASPSEEWLHSTCAWTHPGDDVPRALAFYQIRAGACLALGLLYAGRADERARALLLRQLSLEAPRGSSFDARVLRAAWTTLQNVVHLALACVMAGTGDVDVLRVLRAAHGRTQDVSYGAHLATHMALGLLFLGGGRFSVATSDTALAMLMIACLPPFPASPDDARAHLPAARHLGLLAFAPRLLAARDVASGDVCFLPVSVGTSAMAAPTLLPPTATHAITRSRRYWPAGTSIGEPDTGVHWLHVQRRTGFLSYADDPHGHRSIFARTARSATPQLDGDVDGERLLRDLSTLVRGFDTAPEAQRLVQYVCRPHTKLGTFITSMLLDTLLRDAPRLARVYLALWTGTHDDAADRAVFVHDLHLLRAWYMSPADARIRGSRERLLPRDVLDSVFWHLTQQWPMAQEAVAAYVAGTLQPQAAWALALVQAPLQADLRTLRECFLRAPSTRRVDALHRLVHERLVPMCLDAWLVST</sequence>